<dbReference type="PANTHER" id="PTHR13832">
    <property type="entry name" value="PROTEIN PHOSPHATASE 2C"/>
    <property type="match status" value="1"/>
</dbReference>
<evidence type="ECO:0000259" key="1">
    <source>
        <dbReference type="PROSITE" id="PS51746"/>
    </source>
</evidence>
<accession>A0AAE1R605</accession>
<organism evidence="2 3">
    <name type="scientific">Anisodus tanguticus</name>
    <dbReference type="NCBI Taxonomy" id="243964"/>
    <lineage>
        <taxon>Eukaryota</taxon>
        <taxon>Viridiplantae</taxon>
        <taxon>Streptophyta</taxon>
        <taxon>Embryophyta</taxon>
        <taxon>Tracheophyta</taxon>
        <taxon>Spermatophyta</taxon>
        <taxon>Magnoliopsida</taxon>
        <taxon>eudicotyledons</taxon>
        <taxon>Gunneridae</taxon>
        <taxon>Pentapetalae</taxon>
        <taxon>asterids</taxon>
        <taxon>lamiids</taxon>
        <taxon>Solanales</taxon>
        <taxon>Solanaceae</taxon>
        <taxon>Solanoideae</taxon>
        <taxon>Hyoscyameae</taxon>
        <taxon>Anisodus</taxon>
    </lineage>
</organism>
<keyword evidence="3" id="KW-1185">Reference proteome</keyword>
<gene>
    <name evidence="2" type="ORF">RND71_035864</name>
</gene>
<dbReference type="Gene3D" id="3.60.40.10">
    <property type="entry name" value="PPM-type phosphatase domain"/>
    <property type="match status" value="1"/>
</dbReference>
<dbReference type="PROSITE" id="PS51746">
    <property type="entry name" value="PPM_2"/>
    <property type="match status" value="1"/>
</dbReference>
<dbReference type="CDD" id="cd00143">
    <property type="entry name" value="PP2Cc"/>
    <property type="match status" value="1"/>
</dbReference>
<dbReference type="GO" id="GO:0004722">
    <property type="term" value="F:protein serine/threonine phosphatase activity"/>
    <property type="evidence" value="ECO:0007669"/>
    <property type="project" value="InterPro"/>
</dbReference>
<protein>
    <recommendedName>
        <fullName evidence="1">PPM-type phosphatase domain-containing protein</fullName>
    </recommendedName>
</protein>
<evidence type="ECO:0000313" key="2">
    <source>
        <dbReference type="EMBL" id="KAK4345688.1"/>
    </source>
</evidence>
<dbReference type="InterPro" id="IPR015655">
    <property type="entry name" value="PP2C"/>
</dbReference>
<dbReference type="Proteomes" id="UP001291623">
    <property type="component" value="Unassembled WGS sequence"/>
</dbReference>
<comment type="caution">
    <text evidence="2">The sequence shown here is derived from an EMBL/GenBank/DDBJ whole genome shotgun (WGS) entry which is preliminary data.</text>
</comment>
<dbReference type="SUPFAM" id="SSF81606">
    <property type="entry name" value="PP2C-like"/>
    <property type="match status" value="1"/>
</dbReference>
<evidence type="ECO:0000313" key="3">
    <source>
        <dbReference type="Proteomes" id="UP001291623"/>
    </source>
</evidence>
<dbReference type="PANTHER" id="PTHR13832:SF707">
    <property type="entry name" value="PROTEIN PHOSPHATASE 2C 23-RELATED"/>
    <property type="match status" value="1"/>
</dbReference>
<proteinExistence type="predicted"/>
<dbReference type="AlphaFoldDB" id="A0AAE1R605"/>
<dbReference type="InterPro" id="IPR036457">
    <property type="entry name" value="PPM-type-like_dom_sf"/>
</dbReference>
<feature type="domain" description="PPM-type phosphatase" evidence="1">
    <location>
        <begin position="1"/>
        <end position="220"/>
    </location>
</feature>
<sequence>MASKGPVSITSMWHGNAYQEFDEKLNDLGTNGVVAIDHFDVLKALSEALRKTAASYLEMADTMMKENPEFALMRCCVLVMLLNDKDVYLMNVGDSRAILAQNPESDGNLDRINEERINNIDALYRVESNLISCQLTMDHTASIKEEVLRIRSEHLDDASVIQNDRVKGSLKVTRAFGAGYLKELSPRDGLYQYITNEEAVSEVGPSCLYFPREIRLSILS</sequence>
<dbReference type="EMBL" id="JAVYJV010000019">
    <property type="protein sequence ID" value="KAK4345688.1"/>
    <property type="molecule type" value="Genomic_DNA"/>
</dbReference>
<dbReference type="InterPro" id="IPR001932">
    <property type="entry name" value="PPM-type_phosphatase-like_dom"/>
</dbReference>
<dbReference type="Pfam" id="PF00481">
    <property type="entry name" value="PP2C"/>
    <property type="match status" value="1"/>
</dbReference>
<reference evidence="2" key="1">
    <citation type="submission" date="2023-12" db="EMBL/GenBank/DDBJ databases">
        <title>Genome assembly of Anisodus tanguticus.</title>
        <authorList>
            <person name="Wang Y.-J."/>
        </authorList>
    </citation>
    <scope>NUCLEOTIDE SEQUENCE</scope>
    <source>
        <strain evidence="2">KB-2021</strain>
        <tissue evidence="2">Leaf</tissue>
    </source>
</reference>
<name>A0AAE1R605_9SOLA</name>
<dbReference type="SMART" id="SM00332">
    <property type="entry name" value="PP2Cc"/>
    <property type="match status" value="1"/>
</dbReference>